<accession>A0ABP9GVB4</accession>
<feature type="compositionally biased region" description="Pro residues" evidence="2">
    <location>
        <begin position="442"/>
        <end position="451"/>
    </location>
</feature>
<gene>
    <name evidence="3" type="ORF">GCM10023205_15160</name>
</gene>
<evidence type="ECO:0000256" key="1">
    <source>
        <dbReference type="SAM" id="Coils"/>
    </source>
</evidence>
<dbReference type="PRINTS" id="PR01217">
    <property type="entry name" value="PRICHEXTENSN"/>
</dbReference>
<evidence type="ECO:0000256" key="2">
    <source>
        <dbReference type="SAM" id="MobiDB-lite"/>
    </source>
</evidence>
<feature type="compositionally biased region" description="Low complexity" evidence="2">
    <location>
        <begin position="408"/>
        <end position="417"/>
    </location>
</feature>
<name>A0ABP9GVB4_9ACTN</name>
<feature type="region of interest" description="Disordered" evidence="2">
    <location>
        <begin position="265"/>
        <end position="301"/>
    </location>
</feature>
<dbReference type="EMBL" id="BAABHS010000004">
    <property type="protein sequence ID" value="GAA4954443.1"/>
    <property type="molecule type" value="Genomic_DNA"/>
</dbReference>
<reference evidence="4" key="1">
    <citation type="journal article" date="2019" name="Int. J. Syst. Evol. Microbiol.">
        <title>The Global Catalogue of Microorganisms (GCM) 10K type strain sequencing project: providing services to taxonomists for standard genome sequencing and annotation.</title>
        <authorList>
            <consortium name="The Broad Institute Genomics Platform"/>
            <consortium name="The Broad Institute Genome Sequencing Center for Infectious Disease"/>
            <person name="Wu L."/>
            <person name="Ma J."/>
        </authorList>
    </citation>
    <scope>NUCLEOTIDE SEQUENCE [LARGE SCALE GENOMIC DNA]</scope>
    <source>
        <strain evidence="4">JCM 17986</strain>
    </source>
</reference>
<feature type="region of interest" description="Disordered" evidence="2">
    <location>
        <begin position="315"/>
        <end position="472"/>
    </location>
</feature>
<organism evidence="3 4">
    <name type="scientific">Yinghuangia aomiensis</name>
    <dbReference type="NCBI Taxonomy" id="676205"/>
    <lineage>
        <taxon>Bacteria</taxon>
        <taxon>Bacillati</taxon>
        <taxon>Actinomycetota</taxon>
        <taxon>Actinomycetes</taxon>
        <taxon>Kitasatosporales</taxon>
        <taxon>Streptomycetaceae</taxon>
        <taxon>Yinghuangia</taxon>
    </lineage>
</organism>
<keyword evidence="1" id="KW-0175">Coiled coil</keyword>
<proteinExistence type="predicted"/>
<feature type="compositionally biased region" description="Basic and acidic residues" evidence="2">
    <location>
        <begin position="265"/>
        <end position="277"/>
    </location>
</feature>
<comment type="caution">
    <text evidence="3">The sequence shown here is derived from an EMBL/GenBank/DDBJ whole genome shotgun (WGS) entry which is preliminary data.</text>
</comment>
<keyword evidence="4" id="KW-1185">Reference proteome</keyword>
<dbReference type="RefSeq" id="WP_345674517.1">
    <property type="nucleotide sequence ID" value="NZ_BAABHS010000004.1"/>
</dbReference>
<sequence length="772" mass="80455">MTRVYQALLRGSGDHLGPALRRSFTAVFGTADDPVDDWRPVLGDGPSYGRYAAARDTARVTVFWGRSGPAEAWAVVAVDGTDPDPDAADQARAVDMIAGLLDAERAFDGTIPLETTPAEIDADGVGGLLRWLFDARRRVPVIVQSVDERDPARPARHAAALARATAGTAVVALLADKPTQDHLNAALGDAFGVYGGALRTYLAGLAPATEDHPLRHPVRSGSALRDAGVRALDVVVTGVVGDGVRRPLPADVRRGLRTIGELFDGGRARREDGEGAAEHQGAATGSGPGRPRPGNGAQGGAATVPALCPACGKSDPPAPNAAGPTAPRSLPAQPGRPTPAAFPRPTPAVVAAKRPPRAHPGPSTTAPAPPGAGGPPEAASDFCPLCHAPGSSGSTAPDRARPVPPPAGTAHHPTARALSSPGPALRSAPVVPAAQPAKSTPASPPALPRPTPAWLAPAPSLPPPDDSPGTPLAALLGAEVADRVVAALRDGGLLTPDLPRRVATEPDVAELRRALADLRELRPLIAELRAIASRFDRAAGPGDDAESEALAAELAELREDYGTLALQYEELADEARRSEARIRRLDGLLAELSAGAHEIPESEVWIPECLSDVLLKARGQLPYVDLPDSLDAGAALLDKAEPGHTRVWAGAAWDALRALNAYAAARSSNTFRGGFRDWCRNPPHGQYAISPKKFAMKESDAVGGRPKFRKARTFPVPADVSPDGHVFMEAHVKLRGIGNPAPRMHFHDDAAGTTGRIWVGYLGHHLDNTRTN</sequence>
<protein>
    <submittedName>
        <fullName evidence="3">Uncharacterized protein</fullName>
    </submittedName>
</protein>
<dbReference type="Proteomes" id="UP001500466">
    <property type="component" value="Unassembled WGS sequence"/>
</dbReference>
<feature type="coiled-coil region" evidence="1">
    <location>
        <begin position="554"/>
        <end position="588"/>
    </location>
</feature>
<evidence type="ECO:0000313" key="4">
    <source>
        <dbReference type="Proteomes" id="UP001500466"/>
    </source>
</evidence>
<feature type="compositionally biased region" description="Pro residues" evidence="2">
    <location>
        <begin position="334"/>
        <end position="346"/>
    </location>
</feature>
<evidence type="ECO:0000313" key="3">
    <source>
        <dbReference type="EMBL" id="GAA4954443.1"/>
    </source>
</evidence>